<dbReference type="Pfam" id="PF00583">
    <property type="entry name" value="Acetyltransf_1"/>
    <property type="match status" value="1"/>
</dbReference>
<feature type="domain" description="N-acetyltransferase" evidence="1">
    <location>
        <begin position="126"/>
        <end position="267"/>
    </location>
</feature>
<keyword evidence="2" id="KW-0012">Acyltransferase</keyword>
<organism evidence="2 3">
    <name type="scientific">Nannocystis pusilla</name>
    <dbReference type="NCBI Taxonomy" id="889268"/>
    <lineage>
        <taxon>Bacteria</taxon>
        <taxon>Pseudomonadati</taxon>
        <taxon>Myxococcota</taxon>
        <taxon>Polyangia</taxon>
        <taxon>Nannocystales</taxon>
        <taxon>Nannocystaceae</taxon>
        <taxon>Nannocystis</taxon>
    </lineage>
</organism>
<dbReference type="Gene3D" id="3.40.630.30">
    <property type="match status" value="1"/>
</dbReference>
<comment type="caution">
    <text evidence="2">The sequence shown here is derived from an EMBL/GenBank/DDBJ whole genome shotgun (WGS) entry which is preliminary data.</text>
</comment>
<sequence length="273" mass="28395">MSELTPRDIAVLEERRQAECTVLAAETSEPVAGGFMSASGVGSWTNQACGLGLAGPVDKAELDRLIAFYAGRGIEPKLEVCAFADESLLAGLAARGFVLREFEAVLARPLAPDEAFAPLHGWPQGISFARVDPGDAAQVEAYIDASTCGFRPEGAPVPEELAASVRRMLAQPRTEAFLALDGEVAVGGGSLDAGAGVAALLGTSVRPSHRGRGIQQALIALRLRAAQGRGCKVACIHSRPGIPTERNAARLGFALVYHKVVLVRPGPGLAPSP</sequence>
<proteinExistence type="predicted"/>
<accession>A0ABS7TPF0</accession>
<keyword evidence="2" id="KW-0808">Transferase</keyword>
<dbReference type="GO" id="GO:0016746">
    <property type="term" value="F:acyltransferase activity"/>
    <property type="evidence" value="ECO:0007669"/>
    <property type="project" value="UniProtKB-KW"/>
</dbReference>
<dbReference type="EMBL" id="JAIRAU010000011">
    <property type="protein sequence ID" value="MBZ5709936.1"/>
    <property type="molecule type" value="Genomic_DNA"/>
</dbReference>
<keyword evidence="3" id="KW-1185">Reference proteome</keyword>
<dbReference type="SUPFAM" id="SSF55729">
    <property type="entry name" value="Acyl-CoA N-acyltransferases (Nat)"/>
    <property type="match status" value="1"/>
</dbReference>
<dbReference type="RefSeq" id="WP_224191708.1">
    <property type="nucleotide sequence ID" value="NZ_JAIRAU010000011.1"/>
</dbReference>
<evidence type="ECO:0000313" key="2">
    <source>
        <dbReference type="EMBL" id="MBZ5709936.1"/>
    </source>
</evidence>
<dbReference type="Proteomes" id="UP001139031">
    <property type="component" value="Unassembled WGS sequence"/>
</dbReference>
<dbReference type="InterPro" id="IPR000182">
    <property type="entry name" value="GNAT_dom"/>
</dbReference>
<dbReference type="InterPro" id="IPR016181">
    <property type="entry name" value="Acyl_CoA_acyltransferase"/>
</dbReference>
<protein>
    <submittedName>
        <fullName evidence="2">GNAT family N-acetyltransferase</fullName>
        <ecNumber evidence="2">2.3.1.-</ecNumber>
    </submittedName>
</protein>
<dbReference type="PROSITE" id="PS51186">
    <property type="entry name" value="GNAT"/>
    <property type="match status" value="1"/>
</dbReference>
<evidence type="ECO:0000259" key="1">
    <source>
        <dbReference type="PROSITE" id="PS51186"/>
    </source>
</evidence>
<name>A0ABS7TPF0_9BACT</name>
<evidence type="ECO:0000313" key="3">
    <source>
        <dbReference type="Proteomes" id="UP001139031"/>
    </source>
</evidence>
<gene>
    <name evidence="2" type="ORF">K7C98_11790</name>
</gene>
<dbReference type="EC" id="2.3.1.-" evidence="2"/>
<reference evidence="2" key="1">
    <citation type="submission" date="2021-08" db="EMBL/GenBank/DDBJ databases">
        <authorList>
            <person name="Stevens D.C."/>
        </authorList>
    </citation>
    <scope>NUCLEOTIDE SEQUENCE</scope>
    <source>
        <strain evidence="2">DSM 53165</strain>
    </source>
</reference>
<dbReference type="CDD" id="cd04301">
    <property type="entry name" value="NAT_SF"/>
    <property type="match status" value="1"/>
</dbReference>